<name>A0AA86S8E7_9FABA</name>
<feature type="region of interest" description="Disordered" evidence="1">
    <location>
        <begin position="16"/>
        <end position="37"/>
    </location>
</feature>
<dbReference type="Gramene" id="rna-AYBTSS11_LOCUS8800">
    <property type="protein sequence ID" value="CAJ1938822.1"/>
    <property type="gene ID" value="gene-AYBTSS11_LOCUS8800"/>
</dbReference>
<feature type="non-terminal residue" evidence="2">
    <location>
        <position position="91"/>
    </location>
</feature>
<gene>
    <name evidence="2" type="ORF">AYBTSS11_LOCUS8800</name>
</gene>
<keyword evidence="3" id="KW-1185">Reference proteome</keyword>
<dbReference type="EMBL" id="OY731400">
    <property type="protein sequence ID" value="CAJ1938822.1"/>
    <property type="molecule type" value="Genomic_DNA"/>
</dbReference>
<organism evidence="2 3">
    <name type="scientific">Sphenostylis stenocarpa</name>
    <dbReference type="NCBI Taxonomy" id="92480"/>
    <lineage>
        <taxon>Eukaryota</taxon>
        <taxon>Viridiplantae</taxon>
        <taxon>Streptophyta</taxon>
        <taxon>Embryophyta</taxon>
        <taxon>Tracheophyta</taxon>
        <taxon>Spermatophyta</taxon>
        <taxon>Magnoliopsida</taxon>
        <taxon>eudicotyledons</taxon>
        <taxon>Gunneridae</taxon>
        <taxon>Pentapetalae</taxon>
        <taxon>rosids</taxon>
        <taxon>fabids</taxon>
        <taxon>Fabales</taxon>
        <taxon>Fabaceae</taxon>
        <taxon>Papilionoideae</taxon>
        <taxon>50 kb inversion clade</taxon>
        <taxon>NPAAA clade</taxon>
        <taxon>indigoferoid/millettioid clade</taxon>
        <taxon>Phaseoleae</taxon>
        <taxon>Sphenostylis</taxon>
    </lineage>
</organism>
<sequence length="91" mass="10517">GKTVYCESEEQKKRGLSYTTFESESQERTMESESIDCERVSERQLNIHAALTSIMQKITQMQKILHKHKWVTIQILSLLTIESNEGEIDGN</sequence>
<evidence type="ECO:0000256" key="1">
    <source>
        <dbReference type="SAM" id="MobiDB-lite"/>
    </source>
</evidence>
<evidence type="ECO:0000313" key="2">
    <source>
        <dbReference type="EMBL" id="CAJ1938822.1"/>
    </source>
</evidence>
<proteinExistence type="predicted"/>
<evidence type="ECO:0000313" key="3">
    <source>
        <dbReference type="Proteomes" id="UP001189624"/>
    </source>
</evidence>
<feature type="compositionally biased region" description="Basic and acidic residues" evidence="1">
    <location>
        <begin position="25"/>
        <end position="37"/>
    </location>
</feature>
<feature type="non-terminal residue" evidence="2">
    <location>
        <position position="1"/>
    </location>
</feature>
<dbReference type="AlphaFoldDB" id="A0AA86S8E7"/>
<reference evidence="2" key="1">
    <citation type="submission" date="2023-10" db="EMBL/GenBank/DDBJ databases">
        <authorList>
            <person name="Domelevo Entfellner J.-B."/>
        </authorList>
    </citation>
    <scope>NUCLEOTIDE SEQUENCE</scope>
</reference>
<protein>
    <submittedName>
        <fullName evidence="2">Uncharacterized protein</fullName>
    </submittedName>
</protein>
<dbReference type="Proteomes" id="UP001189624">
    <property type="component" value="Chromosome 3"/>
</dbReference>
<accession>A0AA86S8E7</accession>